<dbReference type="AlphaFoldDB" id="A0A8S1LNW3"/>
<comment type="caution">
    <text evidence="1">The sequence shown here is derived from an EMBL/GenBank/DDBJ whole genome shotgun (WGS) entry which is preliminary data.</text>
</comment>
<dbReference type="EMBL" id="CAJJDN010000019">
    <property type="protein sequence ID" value="CAD8064394.1"/>
    <property type="molecule type" value="Genomic_DNA"/>
</dbReference>
<protein>
    <submittedName>
        <fullName evidence="1">Uncharacterized protein</fullName>
    </submittedName>
</protein>
<accession>A0A8S1LNW3</accession>
<evidence type="ECO:0000313" key="2">
    <source>
        <dbReference type="Proteomes" id="UP000692954"/>
    </source>
</evidence>
<proteinExistence type="predicted"/>
<reference evidence="1" key="1">
    <citation type="submission" date="2021-01" db="EMBL/GenBank/DDBJ databases">
        <authorList>
            <consortium name="Genoscope - CEA"/>
            <person name="William W."/>
        </authorList>
    </citation>
    <scope>NUCLEOTIDE SEQUENCE</scope>
</reference>
<keyword evidence="2" id="KW-1185">Reference proteome</keyword>
<gene>
    <name evidence="1" type="ORF">PSON_ATCC_30995.1.T0190093</name>
</gene>
<name>A0A8S1LNW3_9CILI</name>
<dbReference type="Proteomes" id="UP000692954">
    <property type="component" value="Unassembled WGS sequence"/>
</dbReference>
<organism evidence="1 2">
    <name type="scientific">Paramecium sonneborni</name>
    <dbReference type="NCBI Taxonomy" id="65129"/>
    <lineage>
        <taxon>Eukaryota</taxon>
        <taxon>Sar</taxon>
        <taxon>Alveolata</taxon>
        <taxon>Ciliophora</taxon>
        <taxon>Intramacronucleata</taxon>
        <taxon>Oligohymenophorea</taxon>
        <taxon>Peniculida</taxon>
        <taxon>Parameciidae</taxon>
        <taxon>Paramecium</taxon>
    </lineage>
</organism>
<sequence>MVLYKEKKNMKILNNALGGNLQKQIFNICSQFFLFHRKQNLKEILTFKEPSESDCNILTERLKKNNLIYHRNYKEWNYFY</sequence>
<evidence type="ECO:0000313" key="1">
    <source>
        <dbReference type="EMBL" id="CAD8064394.1"/>
    </source>
</evidence>